<dbReference type="SUPFAM" id="SSF143437">
    <property type="entry name" value="THUMP domain-like"/>
    <property type="match status" value="1"/>
</dbReference>
<comment type="similarity">
    <text evidence="12">Belongs to the methyltransferase superfamily. Trm-G10 family.</text>
</comment>
<evidence type="ECO:0000313" key="17">
    <source>
        <dbReference type="EMBL" id="AEH59965.1"/>
    </source>
</evidence>
<dbReference type="GO" id="GO:0160101">
    <property type="term" value="F:tRNA (guanine(10)-N2)-dimethyltransferase activity"/>
    <property type="evidence" value="ECO:0007669"/>
    <property type="project" value="UniProtKB-EC"/>
</dbReference>
<keyword evidence="6" id="KW-0808">Transferase</keyword>
<keyword evidence="4" id="KW-0820">tRNA-binding</keyword>
<sequence>MLYAFELSGEHPTIPRSEVLACLSLENLDYEQTHCFDQCLLVDIRGNSDTIEAALVSVSGRLAMSHHILKVIGICANDVNEIIKMAAEADIHQHISSDMTYAVRARKIRTHARLHGEYLEKKVGGTIYRKGYRANLKKPDVMFRLLISNKCIFGSVVASIDRSAYEKRAPHKKPFFYPGVLMPRTARALINISGILPGKNILDPFCGTGGILVEAAMIKSHVIGMDAQSKIISGARMNLDYYSLDHSLMTGDATRIPLADECMDAIVTDPPYGRSALIHARSLNNLYSESMKEMYRILRPGSLAVIVSEKQIDEHSIKAGFKICEKHNQYVHRSLTRTILVLEK</sequence>
<protein>
    <recommendedName>
        <fullName evidence="13">tRNA (guanine(10)-N(2))-dimethyltransferase</fullName>
        <ecNumber evidence="13">2.1.1.213</ecNumber>
    </recommendedName>
    <alternativeName>
        <fullName evidence="14">tRNA:G10 dimethyltransferase</fullName>
    </alternativeName>
</protein>
<keyword evidence="3" id="KW-0963">Cytoplasm</keyword>
<dbReference type="CDD" id="cd02440">
    <property type="entry name" value="AdoMet_MTases"/>
    <property type="match status" value="1"/>
</dbReference>
<comment type="subunit">
    <text evidence="2">Monomer.</text>
</comment>
<evidence type="ECO:0000256" key="6">
    <source>
        <dbReference type="ARBA" id="ARBA00022679"/>
    </source>
</evidence>
<dbReference type="RefSeq" id="WP_013897404.1">
    <property type="nucleotide sequence ID" value="NC_015676.1"/>
</dbReference>
<dbReference type="STRING" id="679901.Mzhil_0084"/>
<feature type="domain" description="THUMP" evidence="16">
    <location>
        <begin position="49"/>
        <end position="158"/>
    </location>
</feature>
<proteinExistence type="inferred from homology"/>
<dbReference type="OrthoDB" id="7080at2157"/>
<dbReference type="EMBL" id="CP002101">
    <property type="protein sequence ID" value="AEH59965.1"/>
    <property type="molecule type" value="Genomic_DNA"/>
</dbReference>
<keyword evidence="8" id="KW-0819">tRNA processing</keyword>
<dbReference type="GO" id="GO:0030488">
    <property type="term" value="P:tRNA methylation"/>
    <property type="evidence" value="ECO:0007669"/>
    <property type="project" value="TreeGrafter"/>
</dbReference>
<dbReference type="AlphaFoldDB" id="F7XMU8"/>
<dbReference type="InterPro" id="IPR004114">
    <property type="entry name" value="THUMP_dom"/>
</dbReference>
<accession>F7XMU8</accession>
<dbReference type="CDD" id="cd11715">
    <property type="entry name" value="THUMP_AdoMetMT"/>
    <property type="match status" value="1"/>
</dbReference>
<dbReference type="Proteomes" id="UP000006622">
    <property type="component" value="Chromosome"/>
</dbReference>
<name>F7XMU8_METZD</name>
<dbReference type="Gene3D" id="3.40.50.150">
    <property type="entry name" value="Vaccinia Virus protein VP39"/>
    <property type="match status" value="1"/>
</dbReference>
<evidence type="ECO:0000256" key="12">
    <source>
        <dbReference type="ARBA" id="ARBA00061338"/>
    </source>
</evidence>
<dbReference type="PANTHER" id="PTHR14911">
    <property type="entry name" value="THUMP DOMAIN-CONTAINING"/>
    <property type="match status" value="1"/>
</dbReference>
<dbReference type="GeneID" id="10821676"/>
<keyword evidence="7" id="KW-0949">S-adenosyl-L-methionine</keyword>
<evidence type="ECO:0000256" key="10">
    <source>
        <dbReference type="ARBA" id="ARBA00051883"/>
    </source>
</evidence>
<dbReference type="PRINTS" id="PR00507">
    <property type="entry name" value="N12N6MTFRASE"/>
</dbReference>
<evidence type="ECO:0000256" key="2">
    <source>
        <dbReference type="ARBA" id="ARBA00011245"/>
    </source>
</evidence>
<dbReference type="GO" id="GO:0005737">
    <property type="term" value="C:cytoplasm"/>
    <property type="evidence" value="ECO:0007669"/>
    <property type="project" value="UniProtKB-SubCell"/>
</dbReference>
<dbReference type="PROSITE" id="PS00092">
    <property type="entry name" value="N6_MTASE"/>
    <property type="match status" value="1"/>
</dbReference>
<comment type="catalytic activity">
    <reaction evidence="10">
        <text>guanosine(10) in tRNA + 2 S-adenosyl-L-methionine = N(2)-dimethylguanosine(10) in tRNA + 2 S-adenosyl-L-homocysteine + 2 H(+)</text>
        <dbReference type="Rhea" id="RHEA:43124"/>
        <dbReference type="Rhea" id="RHEA-COMP:10355"/>
        <dbReference type="Rhea" id="RHEA-COMP:10358"/>
        <dbReference type="ChEBI" id="CHEBI:15378"/>
        <dbReference type="ChEBI" id="CHEBI:57856"/>
        <dbReference type="ChEBI" id="CHEBI:59789"/>
        <dbReference type="ChEBI" id="CHEBI:74269"/>
        <dbReference type="ChEBI" id="CHEBI:74513"/>
        <dbReference type="EC" id="2.1.1.213"/>
    </reaction>
</comment>
<dbReference type="HOGENOM" id="CLU_057819_1_0_2"/>
<dbReference type="SUPFAM" id="SSF53335">
    <property type="entry name" value="S-adenosyl-L-methionine-dependent methyltransferases"/>
    <property type="match status" value="1"/>
</dbReference>
<dbReference type="InterPro" id="IPR029063">
    <property type="entry name" value="SAM-dependent_MTases_sf"/>
</dbReference>
<evidence type="ECO:0000256" key="1">
    <source>
        <dbReference type="ARBA" id="ARBA00004496"/>
    </source>
</evidence>
<gene>
    <name evidence="17" type="ordered locus">Mzhil_0084</name>
</gene>
<evidence type="ECO:0000256" key="7">
    <source>
        <dbReference type="ARBA" id="ARBA00022691"/>
    </source>
</evidence>
<dbReference type="Pfam" id="PF01170">
    <property type="entry name" value="UPF0020"/>
    <property type="match status" value="1"/>
</dbReference>
<comment type="function">
    <text evidence="11">Catalyzes the adenosylmethionine-dependent methylation of the exocyclic amino group (N(2)) of guanosine at position 10 of various tRNAs. Acts via a two-step process that leads to the formation of either N(2)-monomethyl (m(2)G) or N(2)-dimethylguanosine (m(2)(2)G).</text>
</comment>
<keyword evidence="5 17" id="KW-0489">Methyltransferase</keyword>
<dbReference type="PROSITE" id="PS51165">
    <property type="entry name" value="THUMP"/>
    <property type="match status" value="1"/>
</dbReference>
<dbReference type="KEGG" id="mzh:Mzhil_0084"/>
<dbReference type="InterPro" id="IPR000241">
    <property type="entry name" value="RlmKL-like_Mtase"/>
</dbReference>
<dbReference type="SMART" id="SM00981">
    <property type="entry name" value="THUMP"/>
    <property type="match status" value="1"/>
</dbReference>
<organism evidence="17 18">
    <name type="scientific">Methanosalsum zhilinae (strain DSM 4017 / NBRC 107636 / OCM 62 / WeN5)</name>
    <name type="common">Methanohalophilus zhilinae</name>
    <dbReference type="NCBI Taxonomy" id="679901"/>
    <lineage>
        <taxon>Archaea</taxon>
        <taxon>Methanobacteriati</taxon>
        <taxon>Methanobacteriota</taxon>
        <taxon>Stenosarchaea group</taxon>
        <taxon>Methanomicrobia</taxon>
        <taxon>Methanosarcinales</taxon>
        <taxon>Methanosarcinaceae</taxon>
        <taxon>Methanosalsum</taxon>
    </lineage>
</organism>
<dbReference type="FunFam" id="3.40.50.150:FF:000251">
    <property type="entry name" value="Putative RNA methylase"/>
    <property type="match status" value="1"/>
</dbReference>
<reference evidence="17" key="1">
    <citation type="submission" date="2010-07" db="EMBL/GenBank/DDBJ databases">
        <title>The complete genome of Methanosalsum zhilinae DSM 4017.</title>
        <authorList>
            <consortium name="US DOE Joint Genome Institute (JGI-PGF)"/>
            <person name="Lucas S."/>
            <person name="Copeland A."/>
            <person name="Lapidus A."/>
            <person name="Glavina del Rio T."/>
            <person name="Dalin E."/>
            <person name="Tice H."/>
            <person name="Bruce D."/>
            <person name="Goodwin L."/>
            <person name="Pitluck S."/>
            <person name="Kyrpides N."/>
            <person name="Mavromatis K."/>
            <person name="Ovchinnikova G."/>
            <person name="Daligault H."/>
            <person name="Detter J.C."/>
            <person name="Han C."/>
            <person name="Tapia R."/>
            <person name="Larimer F."/>
            <person name="Land M."/>
            <person name="Hauser L."/>
            <person name="Markowitz V."/>
            <person name="Cheng J.-F."/>
            <person name="Hugenholtz P."/>
            <person name="Woyke T."/>
            <person name="Wu D."/>
            <person name="Spring S."/>
            <person name="Schueler E."/>
            <person name="Brambilla E."/>
            <person name="Klenk H.-P."/>
            <person name="Eisen J.A."/>
        </authorList>
    </citation>
    <scope>NUCLEOTIDE SEQUENCE</scope>
    <source>
        <strain evidence="17">DSM 4017</strain>
    </source>
</reference>
<keyword evidence="18" id="KW-1185">Reference proteome</keyword>
<evidence type="ECO:0000256" key="4">
    <source>
        <dbReference type="ARBA" id="ARBA00022555"/>
    </source>
</evidence>
<evidence type="ECO:0000256" key="13">
    <source>
        <dbReference type="ARBA" id="ARBA00066936"/>
    </source>
</evidence>
<evidence type="ECO:0000256" key="3">
    <source>
        <dbReference type="ARBA" id="ARBA00022490"/>
    </source>
</evidence>
<dbReference type="PANTHER" id="PTHR14911:SF21">
    <property type="entry name" value="N2-METHYLGUANOSINE TRNA METHYLTRANSFERASE"/>
    <property type="match status" value="1"/>
</dbReference>
<dbReference type="GO" id="GO:0000049">
    <property type="term" value="F:tRNA binding"/>
    <property type="evidence" value="ECO:0007669"/>
    <property type="project" value="UniProtKB-KW"/>
</dbReference>
<comment type="subcellular location">
    <subcellularLocation>
        <location evidence="1">Cytoplasm</location>
    </subcellularLocation>
</comment>
<evidence type="ECO:0000256" key="9">
    <source>
        <dbReference type="ARBA" id="ARBA00022884"/>
    </source>
</evidence>
<dbReference type="InterPro" id="IPR002052">
    <property type="entry name" value="DNA_methylase_N6_adenine_CS"/>
</dbReference>
<dbReference type="EC" id="2.1.1.213" evidence="13"/>
<keyword evidence="9 15" id="KW-0694">RNA-binding</keyword>
<evidence type="ECO:0000256" key="5">
    <source>
        <dbReference type="ARBA" id="ARBA00022603"/>
    </source>
</evidence>
<evidence type="ECO:0000313" key="18">
    <source>
        <dbReference type="Proteomes" id="UP000006622"/>
    </source>
</evidence>
<evidence type="ECO:0000256" key="8">
    <source>
        <dbReference type="ARBA" id="ARBA00022694"/>
    </source>
</evidence>
<evidence type="ECO:0000259" key="16">
    <source>
        <dbReference type="PROSITE" id="PS51165"/>
    </source>
</evidence>
<evidence type="ECO:0000256" key="15">
    <source>
        <dbReference type="PROSITE-ProRule" id="PRU00529"/>
    </source>
</evidence>
<dbReference type="Gene3D" id="3.30.2130.30">
    <property type="match status" value="1"/>
</dbReference>
<evidence type="ECO:0000256" key="14">
    <source>
        <dbReference type="ARBA" id="ARBA00082665"/>
    </source>
</evidence>
<evidence type="ECO:0000256" key="11">
    <source>
        <dbReference type="ARBA" id="ARBA00054380"/>
    </source>
</evidence>